<sequence length="48" mass="5498">MKEIKKENIVKKVTLTEEEMSEVTGGAYVKSITGQSILRKSLSWWRKG</sequence>
<proteinExistence type="predicted"/>
<gene>
    <name evidence="1" type="ORF">AYJ53_09155</name>
</gene>
<organism evidence="1 2">
    <name type="scientific">Lactobacillus johnsonii</name>
    <dbReference type="NCBI Taxonomy" id="33959"/>
    <lineage>
        <taxon>Bacteria</taxon>
        <taxon>Bacillati</taxon>
        <taxon>Bacillota</taxon>
        <taxon>Bacilli</taxon>
        <taxon>Lactobacillales</taxon>
        <taxon>Lactobacillaceae</taxon>
        <taxon>Lactobacillus</taxon>
    </lineage>
</organism>
<dbReference type="AlphaFoldDB" id="A0A9X0LXP5"/>
<protein>
    <submittedName>
        <fullName evidence="1">Lactacin F inducer peptide</fullName>
    </submittedName>
</protein>
<dbReference type="Proteomes" id="UP000070346">
    <property type="component" value="Unassembled WGS sequence"/>
</dbReference>
<dbReference type="EMBL" id="LSNG01000031">
    <property type="protein sequence ID" value="KXN76173.1"/>
    <property type="molecule type" value="Genomic_DNA"/>
</dbReference>
<reference evidence="1 2" key="1">
    <citation type="submission" date="2016-02" db="EMBL/GenBank/DDBJ databases">
        <title>Complete Genome Sequences of Lactobacillus johnsonii Strain W1.</title>
        <authorList>
            <person name="Sun Y."/>
            <person name="Wu X."/>
        </authorList>
    </citation>
    <scope>NUCLEOTIDE SEQUENCE [LARGE SCALE GENOMIC DNA]</scope>
    <source>
        <strain evidence="1 2">W1</strain>
    </source>
</reference>
<dbReference type="RefSeq" id="WP_061400494.1">
    <property type="nucleotide sequence ID" value="NZ_LSNG01000031.1"/>
</dbReference>
<evidence type="ECO:0000313" key="1">
    <source>
        <dbReference type="EMBL" id="KXN76173.1"/>
    </source>
</evidence>
<evidence type="ECO:0000313" key="2">
    <source>
        <dbReference type="Proteomes" id="UP000070346"/>
    </source>
</evidence>
<name>A0A9X0LXP5_LACJH</name>
<comment type="caution">
    <text evidence="1">The sequence shown here is derived from an EMBL/GenBank/DDBJ whole genome shotgun (WGS) entry which is preliminary data.</text>
</comment>
<accession>A0A9X0LXP5</accession>